<evidence type="ECO:0000313" key="6">
    <source>
        <dbReference type="Proteomes" id="UP000694904"/>
    </source>
</evidence>
<feature type="domain" description="ACB" evidence="5">
    <location>
        <begin position="4"/>
        <end position="93"/>
    </location>
</feature>
<dbReference type="InterPro" id="IPR035984">
    <property type="entry name" value="Acyl-CoA-binding_sf"/>
</dbReference>
<reference evidence="6" key="1">
    <citation type="journal article" date="1997" name="Nucleic Acids Res.">
        <title>tRNAscan-SE: a program for improved detection of transfer RNA genes in genomic sequence.</title>
        <authorList>
            <person name="Lowe T.M."/>
            <person name="Eddy S.R."/>
        </authorList>
    </citation>
    <scope>NUCLEOTIDE SEQUENCE [LARGE SCALE GENOMIC DNA]</scope>
</reference>
<keyword evidence="4" id="KW-0812">Transmembrane</keyword>
<dbReference type="InterPro" id="IPR014352">
    <property type="entry name" value="FERM/acyl-CoA-bd_prot_sf"/>
</dbReference>
<dbReference type="Pfam" id="PF00887">
    <property type="entry name" value="ACBP"/>
    <property type="match status" value="1"/>
</dbReference>
<gene>
    <name evidence="7 8" type="primary">LOC108610981</name>
</gene>
<dbReference type="RefSeq" id="XP_017858885.1">
    <property type="nucleotide sequence ID" value="XM_018003396.1"/>
</dbReference>
<keyword evidence="6" id="KW-1185">Reference proteome</keyword>
<organism evidence="6 7">
    <name type="scientific">Drosophila arizonae</name>
    <name type="common">Fruit fly</name>
    <dbReference type="NCBI Taxonomy" id="7263"/>
    <lineage>
        <taxon>Eukaryota</taxon>
        <taxon>Metazoa</taxon>
        <taxon>Ecdysozoa</taxon>
        <taxon>Arthropoda</taxon>
        <taxon>Hexapoda</taxon>
        <taxon>Insecta</taxon>
        <taxon>Pterygota</taxon>
        <taxon>Neoptera</taxon>
        <taxon>Endopterygota</taxon>
        <taxon>Diptera</taxon>
        <taxon>Brachycera</taxon>
        <taxon>Muscomorpha</taxon>
        <taxon>Ephydroidea</taxon>
        <taxon>Drosophilidae</taxon>
        <taxon>Drosophila</taxon>
    </lineage>
</organism>
<dbReference type="Gene3D" id="1.20.80.10">
    <property type="match status" value="1"/>
</dbReference>
<feature type="region of interest" description="Disordered" evidence="3">
    <location>
        <begin position="124"/>
        <end position="150"/>
    </location>
</feature>
<proteinExistence type="predicted"/>
<dbReference type="GeneID" id="108610981"/>
<dbReference type="PROSITE" id="PS51228">
    <property type="entry name" value="ACB_2"/>
    <property type="match status" value="1"/>
</dbReference>
<dbReference type="Proteomes" id="UP000694904">
    <property type="component" value="Chromosome 3"/>
</dbReference>
<evidence type="ECO:0000256" key="3">
    <source>
        <dbReference type="SAM" id="MobiDB-lite"/>
    </source>
</evidence>
<dbReference type="SUPFAM" id="SSF47027">
    <property type="entry name" value="Acyl-CoA binding protein"/>
    <property type="match status" value="1"/>
</dbReference>
<keyword evidence="2" id="KW-0175">Coiled coil</keyword>
<reference evidence="6" key="2">
    <citation type="journal article" date="2016" name="G3 (Bethesda)">
        <title>Genome Evolution in Three Species of Cactophilic Drosophila.</title>
        <authorList>
            <person name="Sanchez-Flores A."/>
            <person name="Penazola F."/>
            <person name="Carpinteyro-Ponce J."/>
            <person name="Nazario-Yepiz N."/>
            <person name="Abreu-Goodger C."/>
            <person name="Machado C.A."/>
            <person name="Markow T.A."/>
        </authorList>
    </citation>
    <scope>NUCLEOTIDE SEQUENCE [LARGE SCALE GENOMIC DNA]</scope>
</reference>
<keyword evidence="1" id="KW-0446">Lipid-binding</keyword>
<keyword evidence="4" id="KW-0472">Membrane</keyword>
<dbReference type="PANTHER" id="PTHR23310:SF77">
    <property type="entry name" value="LD25952P"/>
    <property type="match status" value="1"/>
</dbReference>
<dbReference type="RefSeq" id="XP_017858886.1">
    <property type="nucleotide sequence ID" value="XM_018003397.1"/>
</dbReference>
<feature type="compositionally biased region" description="Polar residues" evidence="3">
    <location>
        <begin position="129"/>
        <end position="148"/>
    </location>
</feature>
<evidence type="ECO:0000313" key="8">
    <source>
        <dbReference type="RefSeq" id="XP_017858886.1"/>
    </source>
</evidence>
<reference evidence="7 8" key="3">
    <citation type="submission" date="2025-05" db="UniProtKB">
        <authorList>
            <consortium name="RefSeq"/>
        </authorList>
    </citation>
    <scope>IDENTIFICATION</scope>
    <source>
        <tissue evidence="7 8">Whole organism</tissue>
    </source>
</reference>
<evidence type="ECO:0000256" key="1">
    <source>
        <dbReference type="ARBA" id="ARBA00023121"/>
    </source>
</evidence>
<name>A0ABM1NV99_DROAR</name>
<sequence>MASIEERFQAAVNVIKGLPKNGPYQPSMSMMLKFYGLFKQASEGDCSPKKPAFWDVVGRAKWDAWNSNRHLTKEQAMQRYVESLQEIIETMSFTENVQNFVGSLDGLTNINLDELDLVSPGMRELAESHPNSPFHSRTNSPQHGNSANGIEVAAGNTPPTAASTETLTNGHTTPLTNGFTSMKASNGYSPLDSSNNNNYTNNSSVAIVEPSDDEYDDPYETMLPQELTQAITHNTDLLRQIQSTVASMNSDMAAVQQRVNSMEQTLLELRNAQKVQAKSGRQQQQQPAWWPFKDISPVWFAMLVLWPFVVRRLARMVESKRR</sequence>
<protein>
    <submittedName>
        <fullName evidence="7 8">Acyl-CoA-binding domain-containing protein 5</fullName>
    </submittedName>
</protein>
<keyword evidence="4" id="KW-1133">Transmembrane helix</keyword>
<dbReference type="PRINTS" id="PR00689">
    <property type="entry name" value="ACOABINDINGP"/>
</dbReference>
<feature type="coiled-coil region" evidence="2">
    <location>
        <begin position="245"/>
        <end position="272"/>
    </location>
</feature>
<evidence type="ECO:0000259" key="5">
    <source>
        <dbReference type="PROSITE" id="PS51228"/>
    </source>
</evidence>
<dbReference type="InterPro" id="IPR000582">
    <property type="entry name" value="Acyl-CoA-binding_protein"/>
</dbReference>
<accession>A0ABM1NV99</accession>
<evidence type="ECO:0000256" key="4">
    <source>
        <dbReference type="SAM" id="Phobius"/>
    </source>
</evidence>
<dbReference type="PANTHER" id="PTHR23310">
    <property type="entry name" value="ACYL-COA-BINDING PROTEIN, ACBP"/>
    <property type="match status" value="1"/>
</dbReference>
<evidence type="ECO:0000256" key="2">
    <source>
        <dbReference type="SAM" id="Coils"/>
    </source>
</evidence>
<feature type="transmembrane region" description="Helical" evidence="4">
    <location>
        <begin position="295"/>
        <end position="314"/>
    </location>
</feature>
<evidence type="ECO:0000313" key="7">
    <source>
        <dbReference type="RefSeq" id="XP_017858885.1"/>
    </source>
</evidence>